<feature type="non-terminal residue" evidence="2">
    <location>
        <position position="1"/>
    </location>
</feature>
<dbReference type="EC" id="1.6.5.3" evidence="2"/>
<gene>
    <name evidence="2" type="ORF">AVDCRST_MAG68-4676</name>
</gene>
<keyword evidence="2" id="KW-0560">Oxidoreductase</keyword>
<name>A0A6J4MN92_9BACT</name>
<proteinExistence type="predicted"/>
<dbReference type="AlphaFoldDB" id="A0A6J4MN92"/>
<evidence type="ECO:0000256" key="1">
    <source>
        <dbReference type="SAM" id="MobiDB-lite"/>
    </source>
</evidence>
<organism evidence="2">
    <name type="scientific">uncultured Gemmatimonadota bacterium</name>
    <dbReference type="NCBI Taxonomy" id="203437"/>
    <lineage>
        <taxon>Bacteria</taxon>
        <taxon>Pseudomonadati</taxon>
        <taxon>Gemmatimonadota</taxon>
        <taxon>environmental samples</taxon>
    </lineage>
</organism>
<sequence length="174" mass="18483">GNPDPVLLLRRVRGRVGAGDGDAKEPRIQRALADRDVLFRRGHLHPAGRLLHRRHPDPGVRGRHHGALPLRDHAPEPGERLRGGLPQRSLAGRRGGDGAGDVRRAHQRLRARLQPAAGAGGRARRAGERAGHERHGGAHRDAAVPGLHDPAAGHGHPTADRVRGGGGPRQAQGV</sequence>
<feature type="compositionally biased region" description="Basic and acidic residues" evidence="1">
    <location>
        <begin position="125"/>
        <end position="142"/>
    </location>
</feature>
<accession>A0A6J4MN92</accession>
<feature type="region of interest" description="Disordered" evidence="1">
    <location>
        <begin position="49"/>
        <end position="174"/>
    </location>
</feature>
<evidence type="ECO:0000313" key="2">
    <source>
        <dbReference type="EMBL" id="CAA9364163.1"/>
    </source>
</evidence>
<feature type="compositionally biased region" description="Basic and acidic residues" evidence="1">
    <location>
        <begin position="70"/>
        <end position="82"/>
    </location>
</feature>
<reference evidence="2" key="1">
    <citation type="submission" date="2020-02" db="EMBL/GenBank/DDBJ databases">
        <authorList>
            <person name="Meier V. D."/>
        </authorList>
    </citation>
    <scope>NUCLEOTIDE SEQUENCE</scope>
    <source>
        <strain evidence="2">AVDCRST_MAG68</strain>
    </source>
</reference>
<feature type="compositionally biased region" description="Basic residues" evidence="1">
    <location>
        <begin position="49"/>
        <end position="66"/>
    </location>
</feature>
<keyword evidence="2" id="KW-0830">Ubiquinone</keyword>
<protein>
    <submittedName>
        <fullName evidence="2">NADH-ubiquinone oxidoreductase chain J</fullName>
        <ecNumber evidence="2">1.6.5.3</ecNumber>
    </submittedName>
</protein>
<dbReference type="EMBL" id="CADCTW010000216">
    <property type="protein sequence ID" value="CAA9364163.1"/>
    <property type="molecule type" value="Genomic_DNA"/>
</dbReference>
<feature type="compositionally biased region" description="Basic and acidic residues" evidence="1">
    <location>
        <begin position="94"/>
        <end position="104"/>
    </location>
</feature>
<feature type="non-terminal residue" evidence="2">
    <location>
        <position position="174"/>
    </location>
</feature>
<dbReference type="GO" id="GO:0016491">
    <property type="term" value="F:oxidoreductase activity"/>
    <property type="evidence" value="ECO:0007669"/>
    <property type="project" value="UniProtKB-KW"/>
</dbReference>